<dbReference type="InterPro" id="IPR013954">
    <property type="entry name" value="PNK3P"/>
</dbReference>
<proteinExistence type="predicted"/>
<dbReference type="SUPFAM" id="SSF52540">
    <property type="entry name" value="P-loop containing nucleoside triphosphate hydrolases"/>
    <property type="match status" value="1"/>
</dbReference>
<gene>
    <name evidence="1" type="ORF">Solumvirus1_65</name>
</gene>
<evidence type="ECO:0000313" key="1">
    <source>
        <dbReference type="EMBL" id="AYV86190.1"/>
    </source>
</evidence>
<reference evidence="1" key="1">
    <citation type="submission" date="2018-10" db="EMBL/GenBank/DDBJ databases">
        <title>Hidden diversity of soil giant viruses.</title>
        <authorList>
            <person name="Schulz F."/>
            <person name="Alteio L."/>
            <person name="Goudeau D."/>
            <person name="Ryan E.M."/>
            <person name="Malmstrom R.R."/>
            <person name="Blanchard J."/>
            <person name="Woyke T."/>
        </authorList>
    </citation>
    <scope>NUCLEOTIDE SEQUENCE</scope>
    <source>
        <strain evidence="1">SMV1</strain>
    </source>
</reference>
<protein>
    <submittedName>
        <fullName evidence="1">PNK3P-domain-containing protein</fullName>
    </submittedName>
</protein>
<name>A0A3G5AGG3_9VIRU</name>
<organism evidence="1">
    <name type="scientific">Solumvirus sp</name>
    <dbReference type="NCBI Taxonomy" id="2487773"/>
    <lineage>
        <taxon>Viruses</taxon>
        <taxon>Pithoviruses</taxon>
    </lineage>
</organism>
<dbReference type="GO" id="GO:0046403">
    <property type="term" value="F:polynucleotide 3'-phosphatase activity"/>
    <property type="evidence" value="ECO:0007669"/>
    <property type="project" value="TreeGrafter"/>
</dbReference>
<dbReference type="EMBL" id="MK072498">
    <property type="protein sequence ID" value="AYV86190.1"/>
    <property type="molecule type" value="Genomic_DNA"/>
</dbReference>
<dbReference type="GO" id="GO:0006281">
    <property type="term" value="P:DNA repair"/>
    <property type="evidence" value="ECO:0007669"/>
    <property type="project" value="TreeGrafter"/>
</dbReference>
<accession>A0A3G5AGG3</accession>
<dbReference type="GO" id="GO:0046404">
    <property type="term" value="F:ATP-dependent polydeoxyribonucleotide 5'-hydroxyl-kinase activity"/>
    <property type="evidence" value="ECO:0007669"/>
    <property type="project" value="TreeGrafter"/>
</dbReference>
<dbReference type="InterPro" id="IPR036412">
    <property type="entry name" value="HAD-like_sf"/>
</dbReference>
<dbReference type="Gene3D" id="3.40.50.1000">
    <property type="entry name" value="HAD superfamily/HAD-like"/>
    <property type="match status" value="1"/>
</dbReference>
<dbReference type="Pfam" id="PF08645">
    <property type="entry name" value="PNK3P"/>
    <property type="match status" value="1"/>
</dbReference>
<dbReference type="GO" id="GO:0003690">
    <property type="term" value="F:double-stranded DNA binding"/>
    <property type="evidence" value="ECO:0007669"/>
    <property type="project" value="TreeGrafter"/>
</dbReference>
<dbReference type="NCBIfam" id="TIGR01662">
    <property type="entry name" value="HAD-SF-IIIA"/>
    <property type="match status" value="1"/>
</dbReference>
<dbReference type="InterPro" id="IPR023214">
    <property type="entry name" value="HAD_sf"/>
</dbReference>
<dbReference type="InterPro" id="IPR027417">
    <property type="entry name" value="P-loop_NTPase"/>
</dbReference>
<dbReference type="InterPro" id="IPR006549">
    <property type="entry name" value="HAD-SF_hydro_IIIA"/>
</dbReference>
<dbReference type="PANTHER" id="PTHR12083:SF9">
    <property type="entry name" value="BIFUNCTIONAL POLYNUCLEOTIDE PHOSPHATASE_KINASE"/>
    <property type="match status" value="1"/>
</dbReference>
<dbReference type="Gene3D" id="3.40.50.300">
    <property type="entry name" value="P-loop containing nucleotide triphosphate hydrolases"/>
    <property type="match status" value="1"/>
</dbReference>
<dbReference type="PANTHER" id="PTHR12083">
    <property type="entry name" value="BIFUNCTIONAL POLYNUCLEOTIDE PHOSPHATASE/KINASE"/>
    <property type="match status" value="1"/>
</dbReference>
<dbReference type="SUPFAM" id="SSF56784">
    <property type="entry name" value="HAD-like"/>
    <property type="match status" value="1"/>
</dbReference>
<sequence length="326" mass="37001">MSDKDKKTAPTKSVSSKWYEYQTVLYRTPNSDRCAFNGKIFGTDLVGTLIQAKNGDSMPRSLEDWVWCSDKIPEFLNQKHKEGFTIAIFSNYQRVANNAGFKESLKARVEKMLESLSFDPFFFASLSTAKNDKFCKPNIGMFDLMKDTGIPIDLKQSSYTGDRFDVKVMKGADILFANNIKVPFYKPSEIYPQQPWYTPSGKQELLIMVGNQGSGKSTNAKRYEEKGYSIIARNGKKHTNEIVNLLKSGKSVIFDATNPSKENRAELITLATQNGAVPIILWCSRDGRYDNELRTGKDKVPKIVYSRYQSSFEEPSSTECEMHRLN</sequence>